<gene>
    <name evidence="1" type="ORF">DCM90_06965</name>
</gene>
<dbReference type="RefSeq" id="WP_109250650.1">
    <property type="nucleotide sequence ID" value="NZ_QCXQ01000003.1"/>
</dbReference>
<organism evidence="1 2">
    <name type="scientific">Levilactobacillus bambusae</name>
    <dbReference type="NCBI Taxonomy" id="2024736"/>
    <lineage>
        <taxon>Bacteria</taxon>
        <taxon>Bacillati</taxon>
        <taxon>Bacillota</taxon>
        <taxon>Bacilli</taxon>
        <taxon>Lactobacillales</taxon>
        <taxon>Lactobacillaceae</taxon>
        <taxon>Levilactobacillus</taxon>
    </lineage>
</organism>
<protein>
    <submittedName>
        <fullName evidence="1">Uncharacterized protein</fullName>
    </submittedName>
</protein>
<sequence length="209" mass="24069">MINNFSSQIADQNLQRNRDWFNEFRSTDNFQRLSHEEQRAAFFVTQAFSEMNYVYFSREPKDWSVENMKRIVGVYFPSMITALPEFFTSVGPILQAFLGFLQQTGKIKNGDELARHVRQAAKSGAHFADFTDSWSEHKKMGMQVIDGEVKFPNKRALANFVADFNFGVPLVGVAEGLPEAPSNVIAFSDEQRARAKERLEKRQESVWNR</sequence>
<keyword evidence="2" id="KW-1185">Reference proteome</keyword>
<dbReference type="Proteomes" id="UP000245080">
    <property type="component" value="Unassembled WGS sequence"/>
</dbReference>
<dbReference type="OrthoDB" id="2310518at2"/>
<evidence type="ECO:0000313" key="1">
    <source>
        <dbReference type="EMBL" id="PWF99795.1"/>
    </source>
</evidence>
<evidence type="ECO:0000313" key="2">
    <source>
        <dbReference type="Proteomes" id="UP000245080"/>
    </source>
</evidence>
<dbReference type="AlphaFoldDB" id="A0A2V1N095"/>
<dbReference type="EMBL" id="QCXQ01000003">
    <property type="protein sequence ID" value="PWF99795.1"/>
    <property type="molecule type" value="Genomic_DNA"/>
</dbReference>
<comment type="caution">
    <text evidence="1">The sequence shown here is derived from an EMBL/GenBank/DDBJ whole genome shotgun (WGS) entry which is preliminary data.</text>
</comment>
<proteinExistence type="predicted"/>
<reference evidence="1 2" key="1">
    <citation type="journal article" date="2018" name="Int. J. Syst. Evol. Microbiol.">
        <title>Lactobacillus bambusae sp. nov., isolated from a traditional fermented Ma-bamboo shoots of Taiwan.</title>
        <authorList>
            <person name="Wang L.-T."/>
        </authorList>
    </citation>
    <scope>NUCLEOTIDE SEQUENCE [LARGE SCALE GENOMIC DNA]</scope>
    <source>
        <strain evidence="1 2">BS-W1</strain>
    </source>
</reference>
<accession>A0A2V1N095</accession>
<name>A0A2V1N095_9LACO</name>